<keyword evidence="2" id="KW-1185">Reference proteome</keyword>
<dbReference type="RefSeq" id="WP_238271183.1">
    <property type="nucleotide sequence ID" value="NZ_BPQG01000010.1"/>
</dbReference>
<sequence>MTDRTIQERLRLAAEPDWQGFPQFGRRTAELLQEAAAEIESLRIALDAAVSLLNEGERVEP</sequence>
<evidence type="ECO:0008006" key="3">
    <source>
        <dbReference type="Google" id="ProtNLM"/>
    </source>
</evidence>
<gene>
    <name evidence="1" type="ORF">AFCDBAGC_1046</name>
</gene>
<accession>A0ABQ4QDB2</accession>
<organism evidence="1 2">
    <name type="scientific">Methylobacterium cerastii</name>
    <dbReference type="NCBI Taxonomy" id="932741"/>
    <lineage>
        <taxon>Bacteria</taxon>
        <taxon>Pseudomonadati</taxon>
        <taxon>Pseudomonadota</taxon>
        <taxon>Alphaproteobacteria</taxon>
        <taxon>Hyphomicrobiales</taxon>
        <taxon>Methylobacteriaceae</taxon>
        <taxon>Methylobacterium</taxon>
    </lineage>
</organism>
<evidence type="ECO:0000313" key="2">
    <source>
        <dbReference type="Proteomes" id="UP001055117"/>
    </source>
</evidence>
<protein>
    <recommendedName>
        <fullName evidence="3">Nucleotide pyrophosphohydrolase</fullName>
    </recommendedName>
</protein>
<dbReference type="EMBL" id="BPQG01000010">
    <property type="protein sequence ID" value="GJD43199.1"/>
    <property type="molecule type" value="Genomic_DNA"/>
</dbReference>
<name>A0ABQ4QDB2_9HYPH</name>
<dbReference type="Proteomes" id="UP001055117">
    <property type="component" value="Unassembled WGS sequence"/>
</dbReference>
<evidence type="ECO:0000313" key="1">
    <source>
        <dbReference type="EMBL" id="GJD43199.1"/>
    </source>
</evidence>
<reference evidence="1 2" key="1">
    <citation type="journal article" date="2021" name="Front. Microbiol.">
        <title>Comprehensive Comparative Genomics and Phenotyping of Methylobacterium Species.</title>
        <authorList>
            <person name="Alessa O."/>
            <person name="Ogura Y."/>
            <person name="Fujitani Y."/>
            <person name="Takami H."/>
            <person name="Hayashi T."/>
            <person name="Sahin N."/>
            <person name="Tani A."/>
        </authorList>
    </citation>
    <scope>NUCLEOTIDE SEQUENCE [LARGE SCALE GENOMIC DNA]</scope>
    <source>
        <strain evidence="1 2">DSM 23679</strain>
    </source>
</reference>
<comment type="caution">
    <text evidence="1">The sequence shown here is derived from an EMBL/GenBank/DDBJ whole genome shotgun (WGS) entry which is preliminary data.</text>
</comment>
<proteinExistence type="predicted"/>